<name>A0A8T2KKW2_9PIPI</name>
<proteinExistence type="predicted"/>
<dbReference type="AlphaFoldDB" id="A0A8T2KKW2"/>
<sequence length="99" mass="10575">MESSVGKSPSGEHRNFGGLCTFVTTCSSEPSLKCKLSSIPVASSKCPLFENTSWALKQVSILSPLSKHVGLAVAEVTGESLGKEMDVSMLVLFKRQKDV</sequence>
<dbReference type="Proteomes" id="UP000812440">
    <property type="component" value="Chromosome 1"/>
</dbReference>
<comment type="caution">
    <text evidence="1">The sequence shown here is derived from an EMBL/GenBank/DDBJ whole genome shotgun (WGS) entry which is preliminary data.</text>
</comment>
<reference evidence="1" key="1">
    <citation type="thesis" date="2020" institute="ProQuest LLC" country="789 East Eisenhower Parkway, Ann Arbor, MI, USA">
        <title>Comparative Genomics and Chromosome Evolution.</title>
        <authorList>
            <person name="Mudd A.B."/>
        </authorList>
    </citation>
    <scope>NUCLEOTIDE SEQUENCE</scope>
    <source>
        <strain evidence="1">Female2</strain>
        <tissue evidence="1">Blood</tissue>
    </source>
</reference>
<evidence type="ECO:0000313" key="2">
    <source>
        <dbReference type="Proteomes" id="UP000812440"/>
    </source>
</evidence>
<evidence type="ECO:0000313" key="1">
    <source>
        <dbReference type="EMBL" id="KAG8455026.1"/>
    </source>
</evidence>
<organism evidence="1 2">
    <name type="scientific">Hymenochirus boettgeri</name>
    <name type="common">Congo dwarf clawed frog</name>
    <dbReference type="NCBI Taxonomy" id="247094"/>
    <lineage>
        <taxon>Eukaryota</taxon>
        <taxon>Metazoa</taxon>
        <taxon>Chordata</taxon>
        <taxon>Craniata</taxon>
        <taxon>Vertebrata</taxon>
        <taxon>Euteleostomi</taxon>
        <taxon>Amphibia</taxon>
        <taxon>Batrachia</taxon>
        <taxon>Anura</taxon>
        <taxon>Pipoidea</taxon>
        <taxon>Pipidae</taxon>
        <taxon>Pipinae</taxon>
        <taxon>Hymenochirus</taxon>
    </lineage>
</organism>
<keyword evidence="2" id="KW-1185">Reference proteome</keyword>
<gene>
    <name evidence="1" type="ORF">GDO86_001300</name>
</gene>
<protein>
    <submittedName>
        <fullName evidence="1">Uncharacterized protein</fullName>
    </submittedName>
</protein>
<accession>A0A8T2KKW2</accession>
<dbReference type="EMBL" id="JAACNH010000001">
    <property type="protein sequence ID" value="KAG8455026.1"/>
    <property type="molecule type" value="Genomic_DNA"/>
</dbReference>